<proteinExistence type="predicted"/>
<sequence>MDFYVSPETILL</sequence>
<dbReference type="EMBL" id="GBXM01075736">
    <property type="protein sequence ID" value="JAH32841.1"/>
    <property type="molecule type" value="Transcribed_RNA"/>
</dbReference>
<name>A0A0E9RUL2_ANGAN</name>
<accession>A0A0E9RUL2</accession>
<reference evidence="1" key="2">
    <citation type="journal article" date="2015" name="Fish Shellfish Immunol.">
        <title>Early steps in the European eel (Anguilla anguilla)-Vibrio vulnificus interaction in the gills: Role of the RtxA13 toxin.</title>
        <authorList>
            <person name="Callol A."/>
            <person name="Pajuelo D."/>
            <person name="Ebbesson L."/>
            <person name="Teles M."/>
            <person name="MacKenzie S."/>
            <person name="Amaro C."/>
        </authorList>
    </citation>
    <scope>NUCLEOTIDE SEQUENCE</scope>
</reference>
<evidence type="ECO:0000313" key="1">
    <source>
        <dbReference type="EMBL" id="JAH32841.1"/>
    </source>
</evidence>
<protein>
    <submittedName>
        <fullName evidence="1">Uncharacterized protein</fullName>
    </submittedName>
</protein>
<organism evidence="1">
    <name type="scientific">Anguilla anguilla</name>
    <name type="common">European freshwater eel</name>
    <name type="synonym">Muraena anguilla</name>
    <dbReference type="NCBI Taxonomy" id="7936"/>
    <lineage>
        <taxon>Eukaryota</taxon>
        <taxon>Metazoa</taxon>
        <taxon>Chordata</taxon>
        <taxon>Craniata</taxon>
        <taxon>Vertebrata</taxon>
        <taxon>Euteleostomi</taxon>
        <taxon>Actinopterygii</taxon>
        <taxon>Neopterygii</taxon>
        <taxon>Teleostei</taxon>
        <taxon>Anguilliformes</taxon>
        <taxon>Anguillidae</taxon>
        <taxon>Anguilla</taxon>
    </lineage>
</organism>
<reference evidence="1" key="1">
    <citation type="submission" date="2014-11" db="EMBL/GenBank/DDBJ databases">
        <authorList>
            <person name="Amaro Gonzalez C."/>
        </authorList>
    </citation>
    <scope>NUCLEOTIDE SEQUENCE</scope>
</reference>